<proteinExistence type="predicted"/>
<dbReference type="Gramene" id="PRQ55654">
    <property type="protein sequence ID" value="PRQ55654"/>
    <property type="gene ID" value="RchiOBHm_Chr1g0326971"/>
</dbReference>
<keyword evidence="1" id="KW-0472">Membrane</keyword>
<keyword evidence="1" id="KW-0812">Transmembrane</keyword>
<protein>
    <submittedName>
        <fullName evidence="2">Uncharacterized protein</fullName>
    </submittedName>
</protein>
<feature type="transmembrane region" description="Helical" evidence="1">
    <location>
        <begin position="94"/>
        <end position="111"/>
    </location>
</feature>
<organism evidence="2 3">
    <name type="scientific">Rosa chinensis</name>
    <name type="common">China rose</name>
    <dbReference type="NCBI Taxonomy" id="74649"/>
    <lineage>
        <taxon>Eukaryota</taxon>
        <taxon>Viridiplantae</taxon>
        <taxon>Streptophyta</taxon>
        <taxon>Embryophyta</taxon>
        <taxon>Tracheophyta</taxon>
        <taxon>Spermatophyta</taxon>
        <taxon>Magnoliopsida</taxon>
        <taxon>eudicotyledons</taxon>
        <taxon>Gunneridae</taxon>
        <taxon>Pentapetalae</taxon>
        <taxon>rosids</taxon>
        <taxon>fabids</taxon>
        <taxon>Rosales</taxon>
        <taxon>Rosaceae</taxon>
        <taxon>Rosoideae</taxon>
        <taxon>Rosoideae incertae sedis</taxon>
        <taxon>Rosa</taxon>
    </lineage>
</organism>
<gene>
    <name evidence="2" type="ORF">RchiOBHm_Chr1g0326971</name>
</gene>
<name>A0A2P6SAF5_ROSCH</name>
<reference evidence="2 3" key="1">
    <citation type="journal article" date="2018" name="Nat. Genet.">
        <title>The Rosa genome provides new insights in the design of modern roses.</title>
        <authorList>
            <person name="Bendahmane M."/>
        </authorList>
    </citation>
    <scope>NUCLEOTIDE SEQUENCE [LARGE SCALE GENOMIC DNA]</scope>
    <source>
        <strain evidence="3">cv. Old Blush</strain>
    </source>
</reference>
<evidence type="ECO:0000256" key="1">
    <source>
        <dbReference type="SAM" id="Phobius"/>
    </source>
</evidence>
<feature type="transmembrane region" description="Helical" evidence="1">
    <location>
        <begin position="68"/>
        <end position="87"/>
    </location>
</feature>
<sequence length="112" mass="12940">MVVLHFIWVYIVLGFFLYYWIDFSGTQAGLFPTFFCFSMFGSTIKVNSGLQMMVAFSSLFSSFIVERVGERIGLSCLFALLFIALLRTAYESQFCTLSLYLLLCVLFWTRIL</sequence>
<evidence type="ECO:0000313" key="3">
    <source>
        <dbReference type="Proteomes" id="UP000238479"/>
    </source>
</evidence>
<dbReference type="Proteomes" id="UP000238479">
    <property type="component" value="Chromosome 1"/>
</dbReference>
<feature type="transmembrane region" description="Helical" evidence="1">
    <location>
        <begin position="6"/>
        <end position="21"/>
    </location>
</feature>
<dbReference type="EMBL" id="PDCK01000039">
    <property type="protein sequence ID" value="PRQ55654.1"/>
    <property type="molecule type" value="Genomic_DNA"/>
</dbReference>
<keyword evidence="3" id="KW-1185">Reference proteome</keyword>
<accession>A0A2P6SAF5</accession>
<dbReference type="PANTHER" id="PTHR34368:SF2">
    <property type="entry name" value="ALKALINE PHYTOCERAMIDASE (APHC)"/>
    <property type="match status" value="1"/>
</dbReference>
<dbReference type="AlphaFoldDB" id="A0A2P6SAF5"/>
<dbReference type="PANTHER" id="PTHR34368">
    <property type="entry name" value="OS01G0962200 PROTEIN"/>
    <property type="match status" value="1"/>
</dbReference>
<evidence type="ECO:0000313" key="2">
    <source>
        <dbReference type="EMBL" id="PRQ55654.1"/>
    </source>
</evidence>
<keyword evidence="1" id="KW-1133">Transmembrane helix</keyword>
<comment type="caution">
    <text evidence="2">The sequence shown here is derived from an EMBL/GenBank/DDBJ whole genome shotgun (WGS) entry which is preliminary data.</text>
</comment>